<organism evidence="1 2">
    <name type="scientific">Tegillarca granosa</name>
    <name type="common">Malaysian cockle</name>
    <name type="synonym">Anadara granosa</name>
    <dbReference type="NCBI Taxonomy" id="220873"/>
    <lineage>
        <taxon>Eukaryota</taxon>
        <taxon>Metazoa</taxon>
        <taxon>Spiralia</taxon>
        <taxon>Lophotrochozoa</taxon>
        <taxon>Mollusca</taxon>
        <taxon>Bivalvia</taxon>
        <taxon>Autobranchia</taxon>
        <taxon>Pteriomorphia</taxon>
        <taxon>Arcoida</taxon>
        <taxon>Arcoidea</taxon>
        <taxon>Arcidae</taxon>
        <taxon>Tegillarca</taxon>
    </lineage>
</organism>
<evidence type="ECO:0000313" key="2">
    <source>
        <dbReference type="Proteomes" id="UP001217089"/>
    </source>
</evidence>
<reference evidence="1 2" key="1">
    <citation type="submission" date="2022-12" db="EMBL/GenBank/DDBJ databases">
        <title>Chromosome-level genome of Tegillarca granosa.</title>
        <authorList>
            <person name="Kim J."/>
        </authorList>
    </citation>
    <scope>NUCLEOTIDE SEQUENCE [LARGE SCALE GENOMIC DNA]</scope>
    <source>
        <strain evidence="1">Teg-2019</strain>
        <tissue evidence="1">Adductor muscle</tissue>
    </source>
</reference>
<proteinExistence type="predicted"/>
<sequence length="103" mass="12013">MKSVILGSMIKTLFMLKFERKPTASLINQRSYLRNLITFFIENEAVSTNTAKKHNFLGQQIQQIHENVSFLSTQLFTYMKDFIAFSKLADTMLLTYYQVTPSF</sequence>
<accession>A0ABQ9EC89</accession>
<dbReference type="EMBL" id="JARBDR010000917">
    <property type="protein sequence ID" value="KAJ8302949.1"/>
    <property type="molecule type" value="Genomic_DNA"/>
</dbReference>
<comment type="caution">
    <text evidence="1">The sequence shown here is derived from an EMBL/GenBank/DDBJ whole genome shotgun (WGS) entry which is preliminary data.</text>
</comment>
<keyword evidence="2" id="KW-1185">Reference proteome</keyword>
<gene>
    <name evidence="1" type="ORF">KUTeg_019345</name>
</gene>
<evidence type="ECO:0000313" key="1">
    <source>
        <dbReference type="EMBL" id="KAJ8302949.1"/>
    </source>
</evidence>
<name>A0ABQ9EC89_TEGGR</name>
<protein>
    <submittedName>
        <fullName evidence="1">Uncharacterized protein</fullName>
    </submittedName>
</protein>
<dbReference type="Proteomes" id="UP001217089">
    <property type="component" value="Unassembled WGS sequence"/>
</dbReference>